<proteinExistence type="predicted"/>
<dbReference type="AlphaFoldDB" id="A0A9D4JV94"/>
<comment type="caution">
    <text evidence="2">The sequence shown here is derived from an EMBL/GenBank/DDBJ whole genome shotgun (WGS) entry which is preliminary data.</text>
</comment>
<feature type="compositionally biased region" description="Basic residues" evidence="1">
    <location>
        <begin position="45"/>
        <end position="56"/>
    </location>
</feature>
<gene>
    <name evidence="2" type="ORF">DPMN_123530</name>
</gene>
<evidence type="ECO:0000313" key="2">
    <source>
        <dbReference type="EMBL" id="KAH3821763.1"/>
    </source>
</evidence>
<name>A0A9D4JV94_DREPO</name>
<protein>
    <submittedName>
        <fullName evidence="2">Uncharacterized protein</fullName>
    </submittedName>
</protein>
<keyword evidence="3" id="KW-1185">Reference proteome</keyword>
<reference evidence="2" key="2">
    <citation type="submission" date="2020-11" db="EMBL/GenBank/DDBJ databases">
        <authorList>
            <person name="McCartney M.A."/>
            <person name="Auch B."/>
            <person name="Kono T."/>
            <person name="Mallez S."/>
            <person name="Becker A."/>
            <person name="Gohl D.M."/>
            <person name="Silverstein K.A.T."/>
            <person name="Koren S."/>
            <person name="Bechman K.B."/>
            <person name="Herman A."/>
            <person name="Abrahante J.E."/>
            <person name="Garbe J."/>
        </authorList>
    </citation>
    <scope>NUCLEOTIDE SEQUENCE</scope>
    <source>
        <strain evidence="2">Duluth1</strain>
        <tissue evidence="2">Whole animal</tissue>
    </source>
</reference>
<sequence length="103" mass="11845">MTDANTPRFASDVALLSLGSDHRGHIRGHHTRQAGSEESTTGGRLRNRQRHPGRRCTRNHICTTGLVRALYYGTGKRSYMYNRTGQRSYLYYRTGKSSVLWDW</sequence>
<feature type="compositionally biased region" description="Polar residues" evidence="1">
    <location>
        <begin position="33"/>
        <end position="42"/>
    </location>
</feature>
<evidence type="ECO:0000313" key="3">
    <source>
        <dbReference type="Proteomes" id="UP000828390"/>
    </source>
</evidence>
<dbReference type="Proteomes" id="UP000828390">
    <property type="component" value="Unassembled WGS sequence"/>
</dbReference>
<organism evidence="2 3">
    <name type="scientific">Dreissena polymorpha</name>
    <name type="common">Zebra mussel</name>
    <name type="synonym">Mytilus polymorpha</name>
    <dbReference type="NCBI Taxonomy" id="45954"/>
    <lineage>
        <taxon>Eukaryota</taxon>
        <taxon>Metazoa</taxon>
        <taxon>Spiralia</taxon>
        <taxon>Lophotrochozoa</taxon>
        <taxon>Mollusca</taxon>
        <taxon>Bivalvia</taxon>
        <taxon>Autobranchia</taxon>
        <taxon>Heteroconchia</taxon>
        <taxon>Euheterodonta</taxon>
        <taxon>Imparidentia</taxon>
        <taxon>Neoheterodontei</taxon>
        <taxon>Myida</taxon>
        <taxon>Dreissenoidea</taxon>
        <taxon>Dreissenidae</taxon>
        <taxon>Dreissena</taxon>
    </lineage>
</organism>
<dbReference type="EMBL" id="JAIWYP010000005">
    <property type="protein sequence ID" value="KAH3821763.1"/>
    <property type="molecule type" value="Genomic_DNA"/>
</dbReference>
<evidence type="ECO:0000256" key="1">
    <source>
        <dbReference type="SAM" id="MobiDB-lite"/>
    </source>
</evidence>
<accession>A0A9D4JV94</accession>
<feature type="region of interest" description="Disordered" evidence="1">
    <location>
        <begin position="22"/>
        <end position="56"/>
    </location>
</feature>
<reference evidence="2" key="1">
    <citation type="journal article" date="2019" name="bioRxiv">
        <title>The Genome of the Zebra Mussel, Dreissena polymorpha: A Resource for Invasive Species Research.</title>
        <authorList>
            <person name="McCartney M.A."/>
            <person name="Auch B."/>
            <person name="Kono T."/>
            <person name="Mallez S."/>
            <person name="Zhang Y."/>
            <person name="Obille A."/>
            <person name="Becker A."/>
            <person name="Abrahante J.E."/>
            <person name="Garbe J."/>
            <person name="Badalamenti J.P."/>
            <person name="Herman A."/>
            <person name="Mangelson H."/>
            <person name="Liachko I."/>
            <person name="Sullivan S."/>
            <person name="Sone E.D."/>
            <person name="Koren S."/>
            <person name="Silverstein K.A.T."/>
            <person name="Beckman K.B."/>
            <person name="Gohl D.M."/>
        </authorList>
    </citation>
    <scope>NUCLEOTIDE SEQUENCE</scope>
    <source>
        <strain evidence="2">Duluth1</strain>
        <tissue evidence="2">Whole animal</tissue>
    </source>
</reference>